<gene>
    <name evidence="9" type="ORF">GIY09_08155</name>
</gene>
<evidence type="ECO:0000256" key="7">
    <source>
        <dbReference type="ARBA" id="ARBA00023239"/>
    </source>
</evidence>
<name>A0A6I2GDF1_9LACT</name>
<evidence type="ECO:0000256" key="8">
    <source>
        <dbReference type="RuleBase" id="RU364100"/>
    </source>
</evidence>
<dbReference type="SUPFAM" id="SSF143081">
    <property type="entry name" value="BB1717-like"/>
    <property type="match status" value="1"/>
</dbReference>
<dbReference type="InterPro" id="IPR003738">
    <property type="entry name" value="SRAP"/>
</dbReference>
<protein>
    <recommendedName>
        <fullName evidence="8">Abasic site processing protein</fullName>
        <ecNumber evidence="8">3.4.-.-</ecNumber>
    </recommendedName>
</protein>
<comment type="similarity">
    <text evidence="1 8">Belongs to the SOS response-associated peptidase family.</text>
</comment>
<dbReference type="InterPro" id="IPR036590">
    <property type="entry name" value="SRAP-like"/>
</dbReference>
<comment type="caution">
    <text evidence="9">The sequence shown here is derived from an EMBL/GenBank/DDBJ whole genome shotgun (WGS) entry which is preliminary data.</text>
</comment>
<dbReference type="GO" id="GO:0006508">
    <property type="term" value="P:proteolysis"/>
    <property type="evidence" value="ECO:0007669"/>
    <property type="project" value="UniProtKB-KW"/>
</dbReference>
<proteinExistence type="inferred from homology"/>
<dbReference type="GO" id="GO:0016829">
    <property type="term" value="F:lyase activity"/>
    <property type="evidence" value="ECO:0007669"/>
    <property type="project" value="UniProtKB-KW"/>
</dbReference>
<evidence type="ECO:0000313" key="9">
    <source>
        <dbReference type="EMBL" id="MRI85837.1"/>
    </source>
</evidence>
<dbReference type="Pfam" id="PF02586">
    <property type="entry name" value="SRAP"/>
    <property type="match status" value="1"/>
</dbReference>
<dbReference type="EMBL" id="WJQS01000007">
    <property type="protein sequence ID" value="MRI85837.1"/>
    <property type="molecule type" value="Genomic_DNA"/>
</dbReference>
<keyword evidence="4 8" id="KW-0378">Hydrolase</keyword>
<dbReference type="AlphaFoldDB" id="A0A6I2GDF1"/>
<evidence type="ECO:0000256" key="3">
    <source>
        <dbReference type="ARBA" id="ARBA00022763"/>
    </source>
</evidence>
<keyword evidence="7" id="KW-0456">Lyase</keyword>
<keyword evidence="2 8" id="KW-0645">Protease</keyword>
<keyword evidence="3" id="KW-0227">DNA damage</keyword>
<evidence type="ECO:0000313" key="10">
    <source>
        <dbReference type="Proteomes" id="UP000430975"/>
    </source>
</evidence>
<keyword evidence="6" id="KW-0238">DNA-binding</keyword>
<evidence type="ECO:0000256" key="5">
    <source>
        <dbReference type="ARBA" id="ARBA00023124"/>
    </source>
</evidence>
<evidence type="ECO:0000256" key="2">
    <source>
        <dbReference type="ARBA" id="ARBA00022670"/>
    </source>
</evidence>
<evidence type="ECO:0000256" key="1">
    <source>
        <dbReference type="ARBA" id="ARBA00008136"/>
    </source>
</evidence>
<sequence>MENVCGQYSYLASQQELLARYQLEETDSFELEEADVFYPQGKHPVLLPNQKIYNIQWGLVPSFAKRPLINARVETVLDKKTFREPFLKKRCIVPATRFYEWQTNNETHAKIRYEISLENLPIFSMAGICERYFNEDGSSYLTYAILTTEPNEQMRAIHDRMPVILEPDFEQRYLDLAEDVEDLLPHLTATQRPLRLHMH</sequence>
<evidence type="ECO:0000256" key="4">
    <source>
        <dbReference type="ARBA" id="ARBA00022801"/>
    </source>
</evidence>
<dbReference type="PANTHER" id="PTHR13604">
    <property type="entry name" value="DC12-RELATED"/>
    <property type="match status" value="1"/>
</dbReference>
<evidence type="ECO:0000256" key="6">
    <source>
        <dbReference type="ARBA" id="ARBA00023125"/>
    </source>
</evidence>
<dbReference type="PANTHER" id="PTHR13604:SF0">
    <property type="entry name" value="ABASIC SITE PROCESSING PROTEIN HMCES"/>
    <property type="match status" value="1"/>
</dbReference>
<dbReference type="EC" id="3.4.-.-" evidence="8"/>
<keyword evidence="10" id="KW-1185">Reference proteome</keyword>
<dbReference type="GO" id="GO:0008233">
    <property type="term" value="F:peptidase activity"/>
    <property type="evidence" value="ECO:0007669"/>
    <property type="project" value="UniProtKB-KW"/>
</dbReference>
<dbReference type="Proteomes" id="UP000430975">
    <property type="component" value="Unassembled WGS sequence"/>
</dbReference>
<dbReference type="GO" id="GO:0003697">
    <property type="term" value="F:single-stranded DNA binding"/>
    <property type="evidence" value="ECO:0007669"/>
    <property type="project" value="InterPro"/>
</dbReference>
<accession>A0A6I2GDF1</accession>
<organism evidence="9 10">
    <name type="scientific">Fundicoccus ignavus</name>
    <dbReference type="NCBI Taxonomy" id="2664442"/>
    <lineage>
        <taxon>Bacteria</taxon>
        <taxon>Bacillati</taxon>
        <taxon>Bacillota</taxon>
        <taxon>Bacilli</taxon>
        <taxon>Lactobacillales</taxon>
        <taxon>Aerococcaceae</taxon>
        <taxon>Fundicoccus</taxon>
    </lineage>
</organism>
<dbReference type="GO" id="GO:0106300">
    <property type="term" value="P:protein-DNA covalent cross-linking repair"/>
    <property type="evidence" value="ECO:0007669"/>
    <property type="project" value="InterPro"/>
</dbReference>
<keyword evidence="5" id="KW-0190">Covalent protein-DNA linkage</keyword>
<reference evidence="9 10" key="1">
    <citation type="submission" date="2019-11" db="EMBL/GenBank/DDBJ databases">
        <title>Characterisation of Fundicoccus ignavus gen. nov. sp. nov., a novel genus of the family Aerococcaceae isolated from bulk tank milk.</title>
        <authorList>
            <person name="Siebert A."/>
            <person name="Huptas C."/>
            <person name="Wenning M."/>
            <person name="Scherer S."/>
            <person name="Doll E.V."/>
        </authorList>
    </citation>
    <scope>NUCLEOTIDE SEQUENCE [LARGE SCALE GENOMIC DNA]</scope>
    <source>
        <strain evidence="9 10">WS4759</strain>
    </source>
</reference>
<dbReference type="Gene3D" id="3.90.1680.10">
    <property type="entry name" value="SOS response associated peptidase-like"/>
    <property type="match status" value="1"/>
</dbReference>